<evidence type="ECO:0000313" key="4">
    <source>
        <dbReference type="EMBL" id="RAL24663.1"/>
    </source>
</evidence>
<comment type="similarity">
    <text evidence="1">Belongs to the histone deacetylase family.</text>
</comment>
<evidence type="ECO:0000256" key="1">
    <source>
        <dbReference type="ARBA" id="ARBA00005947"/>
    </source>
</evidence>
<dbReference type="InterPro" id="IPR044150">
    <property type="entry name" value="HDAC_classIV"/>
</dbReference>
<dbReference type="PANTHER" id="PTHR10625">
    <property type="entry name" value="HISTONE DEACETYLASE HDAC1-RELATED"/>
    <property type="match status" value="1"/>
</dbReference>
<organism evidence="4 5">
    <name type="scientific">Lujinxingia litoralis</name>
    <dbReference type="NCBI Taxonomy" id="2211119"/>
    <lineage>
        <taxon>Bacteria</taxon>
        <taxon>Deltaproteobacteria</taxon>
        <taxon>Bradymonadales</taxon>
        <taxon>Lujinxingiaceae</taxon>
        <taxon>Lujinxingia</taxon>
    </lineage>
</organism>
<feature type="domain" description="Histone deacetylase" evidence="3">
    <location>
        <begin position="17"/>
        <end position="277"/>
    </location>
</feature>
<gene>
    <name evidence="4" type="ORF">DL240_00190</name>
</gene>
<protein>
    <submittedName>
        <fullName evidence="4">Histone deacetylase</fullName>
    </submittedName>
</protein>
<sequence>MITYYNDHVRVPLPPRHRFPMAKYGMLHRRLLEEGILRPSQLLPSPALERAQLIQAHAPDYVDAFLEGRLDRRAQRAIGLPWSPALVERVRTSMGGTLHAALHAMDTSISGNLAGGTHHAHRTHGGGFCVFNDLAIAALTLLHQGILQRAAIVDLDVHHGDGSATLLASTPEIFTLSLHGQKNYPFHKPPGDLDVGLPDGCDDLTYLNALEEALDAVWNHAPELILYQAGVDPLQADSLGRLDLSLDGLRQRDLMVLAGAHARGIPVALTLGGGYAHPIELTVEAYAQTYQVARQVYGR</sequence>
<dbReference type="GO" id="GO:0016787">
    <property type="term" value="F:hydrolase activity"/>
    <property type="evidence" value="ECO:0007669"/>
    <property type="project" value="UniProtKB-KW"/>
</dbReference>
<dbReference type="PRINTS" id="PR01270">
    <property type="entry name" value="HDASUPER"/>
</dbReference>
<dbReference type="InterPro" id="IPR000286">
    <property type="entry name" value="HDACs"/>
</dbReference>
<dbReference type="CDD" id="cd09993">
    <property type="entry name" value="HDAC_classIV"/>
    <property type="match status" value="1"/>
</dbReference>
<dbReference type="AlphaFoldDB" id="A0A328CDE3"/>
<dbReference type="Proteomes" id="UP000249169">
    <property type="component" value="Unassembled WGS sequence"/>
</dbReference>
<accession>A0A328CDE3</accession>
<keyword evidence="2" id="KW-0378">Hydrolase</keyword>
<proteinExistence type="inferred from homology"/>
<evidence type="ECO:0000313" key="5">
    <source>
        <dbReference type="Proteomes" id="UP000249169"/>
    </source>
</evidence>
<dbReference type="RefSeq" id="WP_111727835.1">
    <property type="nucleotide sequence ID" value="NZ_QHKO01000001.1"/>
</dbReference>
<dbReference type="GO" id="GO:0040029">
    <property type="term" value="P:epigenetic regulation of gene expression"/>
    <property type="evidence" value="ECO:0007669"/>
    <property type="project" value="TreeGrafter"/>
</dbReference>
<dbReference type="Gene3D" id="3.40.800.20">
    <property type="entry name" value="Histone deacetylase domain"/>
    <property type="match status" value="1"/>
</dbReference>
<evidence type="ECO:0000259" key="3">
    <source>
        <dbReference type="Pfam" id="PF00850"/>
    </source>
</evidence>
<reference evidence="4 5" key="1">
    <citation type="submission" date="2018-05" db="EMBL/GenBank/DDBJ databases">
        <title>Lujinxingia marina gen. nov. sp. nov., a new facultative anaerobic member of the class Deltaproteobacteria, and proposal of Lujinxingaceae fam. nov.</title>
        <authorList>
            <person name="Li C.-M."/>
        </authorList>
    </citation>
    <scope>NUCLEOTIDE SEQUENCE [LARGE SCALE GENOMIC DNA]</scope>
    <source>
        <strain evidence="4 5">B210</strain>
    </source>
</reference>
<dbReference type="InterPro" id="IPR023696">
    <property type="entry name" value="Ureohydrolase_dom_sf"/>
</dbReference>
<dbReference type="OrthoDB" id="9808367at2"/>
<dbReference type="GO" id="GO:0004407">
    <property type="term" value="F:histone deacetylase activity"/>
    <property type="evidence" value="ECO:0007669"/>
    <property type="project" value="InterPro"/>
</dbReference>
<name>A0A328CDE3_9DELT</name>
<dbReference type="EMBL" id="QHKO01000001">
    <property type="protein sequence ID" value="RAL24663.1"/>
    <property type="molecule type" value="Genomic_DNA"/>
</dbReference>
<comment type="caution">
    <text evidence="4">The sequence shown here is derived from an EMBL/GenBank/DDBJ whole genome shotgun (WGS) entry which is preliminary data.</text>
</comment>
<keyword evidence="5" id="KW-1185">Reference proteome</keyword>
<dbReference type="InterPro" id="IPR023801">
    <property type="entry name" value="His_deacetylse_dom"/>
</dbReference>
<dbReference type="InterPro" id="IPR037138">
    <property type="entry name" value="His_deacetylse_dom_sf"/>
</dbReference>
<evidence type="ECO:0000256" key="2">
    <source>
        <dbReference type="ARBA" id="ARBA00022801"/>
    </source>
</evidence>
<dbReference type="Pfam" id="PF00850">
    <property type="entry name" value="Hist_deacetyl"/>
    <property type="match status" value="1"/>
</dbReference>
<dbReference type="SUPFAM" id="SSF52768">
    <property type="entry name" value="Arginase/deacetylase"/>
    <property type="match status" value="1"/>
</dbReference>
<dbReference type="PANTHER" id="PTHR10625:SF19">
    <property type="entry name" value="HISTONE DEACETYLASE 12"/>
    <property type="match status" value="1"/>
</dbReference>